<proteinExistence type="predicted"/>
<dbReference type="PANTHER" id="PTHR23315">
    <property type="entry name" value="U BOX DOMAIN-CONTAINING"/>
    <property type="match status" value="1"/>
</dbReference>
<reference evidence="3 4" key="1">
    <citation type="journal article" date="2015" name="Genome Biol. Evol.">
        <title>Comparative Genomics of a Bacterivorous Green Alga Reveals Evolutionary Causalities and Consequences of Phago-Mixotrophic Mode of Nutrition.</title>
        <authorList>
            <person name="Burns J.A."/>
            <person name="Paasch A."/>
            <person name="Narechania A."/>
            <person name="Kim E."/>
        </authorList>
    </citation>
    <scope>NUCLEOTIDE SEQUENCE [LARGE SCALE GENOMIC DNA]</scope>
    <source>
        <strain evidence="3 4">PLY_AMNH</strain>
    </source>
</reference>
<gene>
    <name evidence="3" type="ORF">CYMTET_15239</name>
</gene>
<sequence length="356" mass="38431">EVQAVAASLMASLSEDTALHETRGSQEGVKLLVKSLRAASSASLSRPRGGKIPTRHVAYTEQIAQALGNLARDKSNVAVISENGGAQLLLDISTNERSSPGEVLQSMRLLHRINTESDCQAQLRQMNAVPLLISFIRASAQVCAARDAAADLLLQLAETPEGQMEVRQHNGIELIIHMLHSHAHKAEEVVNILARMARQHVEDSDTADNIFNLVSPRGVQRDDHQANEAWINVAGGIPLIINMLHSESQQVVDFASALLSKLAGINLANQKAIIQEATIPLLLNLANDAKYSETTREHATEILLQMSKISENHTAIKEARGIVNLVKFQTMGIGSPKAKGQVAATLGFLANRGEGF</sequence>
<name>A0AAE0L978_9CHLO</name>
<keyword evidence="1" id="KW-0833">Ubl conjugation pathway</keyword>
<dbReference type="InterPro" id="IPR016024">
    <property type="entry name" value="ARM-type_fold"/>
</dbReference>
<evidence type="ECO:0000256" key="2">
    <source>
        <dbReference type="PROSITE-ProRule" id="PRU00259"/>
    </source>
</evidence>
<evidence type="ECO:0000256" key="1">
    <source>
        <dbReference type="ARBA" id="ARBA00022786"/>
    </source>
</evidence>
<keyword evidence="4" id="KW-1185">Reference proteome</keyword>
<accession>A0AAE0L978</accession>
<dbReference type="Proteomes" id="UP001190700">
    <property type="component" value="Unassembled WGS sequence"/>
</dbReference>
<dbReference type="SMART" id="SM00185">
    <property type="entry name" value="ARM"/>
    <property type="match status" value="5"/>
</dbReference>
<dbReference type="PROSITE" id="PS50176">
    <property type="entry name" value="ARM_REPEAT"/>
    <property type="match status" value="1"/>
</dbReference>
<dbReference type="SUPFAM" id="SSF48371">
    <property type="entry name" value="ARM repeat"/>
    <property type="match status" value="1"/>
</dbReference>
<dbReference type="PANTHER" id="PTHR23315:SF7">
    <property type="entry name" value="U-BOX DOMAIN-CONTAINING PROTEIN 4"/>
    <property type="match status" value="1"/>
</dbReference>
<evidence type="ECO:0000313" key="3">
    <source>
        <dbReference type="EMBL" id="KAK3276708.1"/>
    </source>
</evidence>
<protein>
    <submittedName>
        <fullName evidence="3">Uncharacterized protein</fullName>
    </submittedName>
</protein>
<dbReference type="InterPro" id="IPR011989">
    <property type="entry name" value="ARM-like"/>
</dbReference>
<dbReference type="InterPro" id="IPR000225">
    <property type="entry name" value="Armadillo"/>
</dbReference>
<evidence type="ECO:0000313" key="4">
    <source>
        <dbReference type="Proteomes" id="UP001190700"/>
    </source>
</evidence>
<comment type="caution">
    <text evidence="3">The sequence shown here is derived from an EMBL/GenBank/DDBJ whole genome shotgun (WGS) entry which is preliminary data.</text>
</comment>
<dbReference type="EMBL" id="LGRX02006416">
    <property type="protein sequence ID" value="KAK3276708.1"/>
    <property type="molecule type" value="Genomic_DNA"/>
</dbReference>
<dbReference type="AlphaFoldDB" id="A0AAE0L978"/>
<dbReference type="Gene3D" id="1.25.10.10">
    <property type="entry name" value="Leucine-rich Repeat Variant"/>
    <property type="match status" value="2"/>
</dbReference>
<feature type="non-terminal residue" evidence="3">
    <location>
        <position position="1"/>
    </location>
</feature>
<organism evidence="3 4">
    <name type="scientific">Cymbomonas tetramitiformis</name>
    <dbReference type="NCBI Taxonomy" id="36881"/>
    <lineage>
        <taxon>Eukaryota</taxon>
        <taxon>Viridiplantae</taxon>
        <taxon>Chlorophyta</taxon>
        <taxon>Pyramimonadophyceae</taxon>
        <taxon>Pyramimonadales</taxon>
        <taxon>Pyramimonadaceae</taxon>
        <taxon>Cymbomonas</taxon>
    </lineage>
</organism>
<feature type="repeat" description="ARM" evidence="2">
    <location>
        <begin position="235"/>
        <end position="263"/>
    </location>
</feature>